<dbReference type="FunFam" id="3.20.20.80:FF:000080">
    <property type="entry name" value="Beta-glucuronidase UidA"/>
    <property type="match status" value="1"/>
</dbReference>
<dbReference type="InterPro" id="IPR008979">
    <property type="entry name" value="Galactose-bd-like_sf"/>
</dbReference>
<dbReference type="GO" id="GO:0004566">
    <property type="term" value="F:beta-glucuronidase activity"/>
    <property type="evidence" value="ECO:0007669"/>
    <property type="project" value="UniProtKB-EC"/>
</dbReference>
<dbReference type="Gene3D" id="3.20.20.80">
    <property type="entry name" value="Glycosidases"/>
    <property type="match status" value="1"/>
</dbReference>
<evidence type="ECO:0000256" key="5">
    <source>
        <dbReference type="ARBA" id="ARBA00023295"/>
    </source>
</evidence>
<feature type="domain" description="Glycoside hydrolase family 2 immunoglobulin-like beta-sandwich" evidence="7">
    <location>
        <begin position="182"/>
        <end position="278"/>
    </location>
</feature>
<evidence type="ECO:0000259" key="9">
    <source>
        <dbReference type="Pfam" id="PF02837"/>
    </source>
</evidence>
<dbReference type="InterPro" id="IPR006103">
    <property type="entry name" value="Glyco_hydro_2_cat"/>
</dbReference>
<evidence type="ECO:0000256" key="3">
    <source>
        <dbReference type="ARBA" id="ARBA00016205"/>
    </source>
</evidence>
<dbReference type="Pfam" id="PF00703">
    <property type="entry name" value="Glyco_hydro_2"/>
    <property type="match status" value="1"/>
</dbReference>
<dbReference type="FunFam" id="2.60.40.10:FF:001198">
    <property type="entry name" value="Beta-glucuronidase UidA"/>
    <property type="match status" value="1"/>
</dbReference>
<dbReference type="SUPFAM" id="SSF49303">
    <property type="entry name" value="beta-Galactosidase/glucuronidase domain"/>
    <property type="match status" value="1"/>
</dbReference>
<dbReference type="InterPro" id="IPR013783">
    <property type="entry name" value="Ig-like_fold"/>
</dbReference>
<dbReference type="InterPro" id="IPR006104">
    <property type="entry name" value="Glyco_hydro_2_N"/>
</dbReference>
<evidence type="ECO:0000256" key="2">
    <source>
        <dbReference type="ARBA" id="ARBA00012761"/>
    </source>
</evidence>
<dbReference type="SUPFAM" id="SSF49785">
    <property type="entry name" value="Galactose-binding domain-like"/>
    <property type="match status" value="1"/>
</dbReference>
<dbReference type="EMBL" id="MTQA01000381">
    <property type="protein sequence ID" value="PNP60606.1"/>
    <property type="molecule type" value="Genomic_DNA"/>
</dbReference>
<dbReference type="OrthoDB" id="408532at2759"/>
<dbReference type="Gene3D" id="2.60.120.260">
    <property type="entry name" value="Galactose-binding domain-like"/>
    <property type="match status" value="1"/>
</dbReference>
<protein>
    <recommendedName>
        <fullName evidence="3">Beta-glucuronidase</fullName>
        <ecNumber evidence="2">3.2.1.31</ecNumber>
    </recommendedName>
</protein>
<sequence length="588" mass="66716">MLRPQANPCRDVVSLDGIWNFEVATSLDIDALAPWTRAISPKLQMPVPASYNDIPVDDLRSHVGWVFYQRDVTVPKGWAGDRCLLRFDGATHHARVYVDQELVVEHVGGYTPFTAEITNLAKPSQRFRLTVAVNNQLTWETIPPGKVQSLPGNKLRQHYHHDFFNYAGLTRSVSLFSLPQIFIDDITVMTDVINNTTGVIDFYIQTSQELHNSICRVTLHEEDGSMVYEGTGQRGKINIDSAKLWQPGAAYLYQLRADILSPDEATTADAYEIPVGIRTVKVKDNQFLINDKPFYFTGFGKHEDTPVRGKGFDPAYMIHDFHIMGWLGANSFRTSHYPYAEEFLDYADRHGIVIIDETAACGLNLSLIAGILGIKAEPTFSSKTCSDITRETHAQAIRDLISRDKNHPSVVLWMLCNEPASQEDGAREYMQPLVELTRKIDPSRPICFSNMLFASPETDRLTDLFDVICLNRYYGWYTQTGDLASAEVALKKDLLAWEAKHGKPIIITEYGADTQAGLHSIGDVPWSEEYQSRFFEMYHRVFDQVESVVGEHVWSFSDFKLRLPFRVLMVIRRAFSHGIGSPRLLYKF</sequence>
<dbReference type="NCBIfam" id="NF007538">
    <property type="entry name" value="PRK10150.1"/>
    <property type="match status" value="1"/>
</dbReference>
<dbReference type="GO" id="GO:0019391">
    <property type="term" value="P:glucuronoside catabolic process"/>
    <property type="evidence" value="ECO:0007669"/>
    <property type="project" value="TreeGrafter"/>
</dbReference>
<dbReference type="Gene3D" id="2.60.40.10">
    <property type="entry name" value="Immunoglobulins"/>
    <property type="match status" value="1"/>
</dbReference>
<evidence type="ECO:0000256" key="6">
    <source>
        <dbReference type="RuleBase" id="RU361154"/>
    </source>
</evidence>
<comment type="caution">
    <text evidence="10">The sequence shown here is derived from an EMBL/GenBank/DDBJ whole genome shotgun (WGS) entry which is preliminary data.</text>
</comment>
<gene>
    <name evidence="10" type="ORF">FNYG_14663</name>
</gene>
<evidence type="ECO:0000313" key="11">
    <source>
        <dbReference type="Proteomes" id="UP000236664"/>
    </source>
</evidence>
<keyword evidence="4 6" id="KW-0378">Hydrolase</keyword>
<keyword evidence="11" id="KW-1185">Reference proteome</keyword>
<name>A0A2K0US65_GIBNY</name>
<evidence type="ECO:0000256" key="1">
    <source>
        <dbReference type="ARBA" id="ARBA00007401"/>
    </source>
</evidence>
<dbReference type="Pfam" id="PF02837">
    <property type="entry name" value="Glyco_hydro_2_N"/>
    <property type="match status" value="1"/>
</dbReference>
<comment type="similarity">
    <text evidence="1 6">Belongs to the glycosyl hydrolase 2 family.</text>
</comment>
<evidence type="ECO:0000256" key="4">
    <source>
        <dbReference type="ARBA" id="ARBA00022801"/>
    </source>
</evidence>
<proteinExistence type="inferred from homology"/>
<dbReference type="InterPro" id="IPR006102">
    <property type="entry name" value="Ig-like_GH2"/>
</dbReference>
<accession>A0A2K0US65</accession>
<dbReference type="STRING" id="42673.A0A2K0US65"/>
<dbReference type="GO" id="GO:0030246">
    <property type="term" value="F:carbohydrate binding"/>
    <property type="evidence" value="ECO:0007669"/>
    <property type="project" value="TreeGrafter"/>
</dbReference>
<keyword evidence="5 6" id="KW-0326">Glycosidase</keyword>
<reference evidence="10 11" key="1">
    <citation type="submission" date="2017-06" db="EMBL/GenBank/DDBJ databases">
        <title>Genome of Fusarium nygamai isolate CS10214.</title>
        <authorList>
            <person name="Gardiner D.M."/>
            <person name="Obanor F."/>
            <person name="Kazan K."/>
        </authorList>
    </citation>
    <scope>NUCLEOTIDE SEQUENCE [LARGE SCALE GENOMIC DNA]</scope>
    <source>
        <strain evidence="10 11">CS10214</strain>
    </source>
</reference>
<evidence type="ECO:0000313" key="10">
    <source>
        <dbReference type="EMBL" id="PNP60606.1"/>
    </source>
</evidence>
<dbReference type="AlphaFoldDB" id="A0A2K0US65"/>
<evidence type="ECO:0000259" key="7">
    <source>
        <dbReference type="Pfam" id="PF00703"/>
    </source>
</evidence>
<dbReference type="InterPro" id="IPR006101">
    <property type="entry name" value="Glyco_hydro_2"/>
</dbReference>
<dbReference type="PANTHER" id="PTHR10066">
    <property type="entry name" value="BETA-GLUCURONIDASE"/>
    <property type="match status" value="1"/>
</dbReference>
<dbReference type="EC" id="3.2.1.31" evidence="2"/>
<dbReference type="PROSITE" id="PS00719">
    <property type="entry name" value="GLYCOSYL_HYDROL_F2_1"/>
    <property type="match status" value="1"/>
</dbReference>
<feature type="domain" description="Glycoside hydrolase family 2 catalytic" evidence="8">
    <location>
        <begin position="280"/>
        <end position="560"/>
    </location>
</feature>
<dbReference type="PANTHER" id="PTHR10066:SF67">
    <property type="entry name" value="BETA-GLUCURONIDASE"/>
    <property type="match status" value="1"/>
</dbReference>
<dbReference type="Proteomes" id="UP000236664">
    <property type="component" value="Unassembled WGS sequence"/>
</dbReference>
<dbReference type="InterPro" id="IPR036156">
    <property type="entry name" value="Beta-gal/glucu_dom_sf"/>
</dbReference>
<dbReference type="InterPro" id="IPR023230">
    <property type="entry name" value="Glyco_hydro_2_CS"/>
</dbReference>
<feature type="domain" description="Glycosyl hydrolases family 2 sugar binding" evidence="9">
    <location>
        <begin position="55"/>
        <end position="179"/>
    </location>
</feature>
<dbReference type="Pfam" id="PF02836">
    <property type="entry name" value="Glyco_hydro_2_C"/>
    <property type="match status" value="1"/>
</dbReference>
<dbReference type="SUPFAM" id="SSF51445">
    <property type="entry name" value="(Trans)glycosidases"/>
    <property type="match status" value="1"/>
</dbReference>
<dbReference type="GO" id="GO:0005975">
    <property type="term" value="P:carbohydrate metabolic process"/>
    <property type="evidence" value="ECO:0007669"/>
    <property type="project" value="InterPro"/>
</dbReference>
<dbReference type="PRINTS" id="PR00132">
    <property type="entry name" value="GLHYDRLASE2"/>
</dbReference>
<dbReference type="InterPro" id="IPR017853">
    <property type="entry name" value="GH"/>
</dbReference>
<evidence type="ECO:0000259" key="8">
    <source>
        <dbReference type="Pfam" id="PF02836"/>
    </source>
</evidence>
<organism evidence="10 11">
    <name type="scientific">Gibberella nygamai</name>
    <name type="common">Bean root rot disease fungus</name>
    <name type="synonym">Fusarium nygamai</name>
    <dbReference type="NCBI Taxonomy" id="42673"/>
    <lineage>
        <taxon>Eukaryota</taxon>
        <taxon>Fungi</taxon>
        <taxon>Dikarya</taxon>
        <taxon>Ascomycota</taxon>
        <taxon>Pezizomycotina</taxon>
        <taxon>Sordariomycetes</taxon>
        <taxon>Hypocreomycetidae</taxon>
        <taxon>Hypocreales</taxon>
        <taxon>Nectriaceae</taxon>
        <taxon>Fusarium</taxon>
        <taxon>Fusarium fujikuroi species complex</taxon>
    </lineage>
</organism>